<accession>A0ABP1R732</accession>
<evidence type="ECO:0000256" key="2">
    <source>
        <dbReference type="ARBA" id="ARBA00004275"/>
    </source>
</evidence>
<evidence type="ECO:0000256" key="6">
    <source>
        <dbReference type="ARBA" id="ARBA00017098"/>
    </source>
</evidence>
<evidence type="ECO:0000256" key="12">
    <source>
        <dbReference type="PIRNR" id="PIRNR000241"/>
    </source>
</evidence>
<comment type="similarity">
    <text evidence="4 12 13">Belongs to the uricase family.</text>
</comment>
<dbReference type="NCBIfam" id="TIGR03383">
    <property type="entry name" value="urate_oxi"/>
    <property type="match status" value="1"/>
</dbReference>
<dbReference type="PANTHER" id="PTHR42874:SF1">
    <property type="entry name" value="URICASE"/>
    <property type="match status" value="1"/>
</dbReference>
<dbReference type="EMBL" id="CAXLJM020000066">
    <property type="protein sequence ID" value="CAL8121698.1"/>
    <property type="molecule type" value="Genomic_DNA"/>
</dbReference>
<keyword evidence="8 12" id="KW-0560">Oxidoreductase</keyword>
<evidence type="ECO:0000256" key="8">
    <source>
        <dbReference type="ARBA" id="ARBA00023002"/>
    </source>
</evidence>
<dbReference type="PANTHER" id="PTHR42874">
    <property type="entry name" value="URICASE"/>
    <property type="match status" value="1"/>
</dbReference>
<keyword evidence="9 12" id="KW-0576">Peroxisome</keyword>
<evidence type="ECO:0000256" key="3">
    <source>
        <dbReference type="ARBA" id="ARBA00004831"/>
    </source>
</evidence>
<dbReference type="PRINTS" id="PR00093">
    <property type="entry name" value="URICASE"/>
</dbReference>
<evidence type="ECO:0000256" key="9">
    <source>
        <dbReference type="ARBA" id="ARBA00023140"/>
    </source>
</evidence>
<comment type="catalytic activity">
    <reaction evidence="11 12 13">
        <text>urate + O2 + H2O = 5-hydroxyisourate + H2O2</text>
        <dbReference type="Rhea" id="RHEA:21368"/>
        <dbReference type="ChEBI" id="CHEBI:15377"/>
        <dbReference type="ChEBI" id="CHEBI:15379"/>
        <dbReference type="ChEBI" id="CHEBI:16240"/>
        <dbReference type="ChEBI" id="CHEBI:17775"/>
        <dbReference type="ChEBI" id="CHEBI:18072"/>
        <dbReference type="EC" id="1.7.3.3"/>
    </reaction>
</comment>
<protein>
    <recommendedName>
        <fullName evidence="6 12">Uricase</fullName>
        <ecNumber evidence="5 12">1.7.3.3</ecNumber>
    </recommendedName>
    <alternativeName>
        <fullName evidence="10 12">Urate oxidase</fullName>
    </alternativeName>
</protein>
<comment type="function">
    <text evidence="1 12 13">Catalyzes the oxidation of uric acid to 5-hydroxyisourate, which is further processed to form (S)-allantoin.</text>
</comment>
<dbReference type="Proteomes" id="UP001642540">
    <property type="component" value="Unassembled WGS sequence"/>
</dbReference>
<keyword evidence="15" id="KW-1185">Reference proteome</keyword>
<comment type="pathway">
    <text evidence="3 12">Purine metabolism; urate degradation; (S)-allantoin from urate: step 1/3.</text>
</comment>
<organism evidence="14 15">
    <name type="scientific">Orchesella dallaii</name>
    <dbReference type="NCBI Taxonomy" id="48710"/>
    <lineage>
        <taxon>Eukaryota</taxon>
        <taxon>Metazoa</taxon>
        <taxon>Ecdysozoa</taxon>
        <taxon>Arthropoda</taxon>
        <taxon>Hexapoda</taxon>
        <taxon>Collembola</taxon>
        <taxon>Entomobryomorpha</taxon>
        <taxon>Entomobryoidea</taxon>
        <taxon>Orchesellidae</taxon>
        <taxon>Orchesellinae</taxon>
        <taxon>Orchesella</taxon>
    </lineage>
</organism>
<evidence type="ECO:0000256" key="4">
    <source>
        <dbReference type="ARBA" id="ARBA00009760"/>
    </source>
</evidence>
<proteinExistence type="inferred from homology"/>
<sequence length="323" mass="36824">MSYTSEDSREEAEHFVDFDFIDTGYGKNHVKLLRIKREGAVHHVKEFQVDTQLTLRSKKDYLFGDNSDIVATDSQKNIVYILAKIHGLKSPEDFGLLLCSHFLSKYPHVNKAKISIEEHPWERMVTDGVPHNHAFISTPTAIRFACVTCERGAMPDIESGLKNLRVMKTTQSAFEHFIHDEFATLPDCPERIFSTVIYSKWKYGMTAGLDYDYAWNTVRDSVLHAFAGSPDTGIFSPSVQNTLYLAQKEVLEKIPQMSWIEVQLPNKHYTPVDFSQFKYFGVNPTGRENEVFLPSDYPAGNIRAVLGRKSLLSPDMVTFQSKL</sequence>
<dbReference type="Pfam" id="PF01014">
    <property type="entry name" value="Uricase"/>
    <property type="match status" value="2"/>
</dbReference>
<evidence type="ECO:0000256" key="7">
    <source>
        <dbReference type="ARBA" id="ARBA00022631"/>
    </source>
</evidence>
<dbReference type="Gene3D" id="3.10.270.10">
    <property type="entry name" value="Urate Oxidase"/>
    <property type="match status" value="1"/>
</dbReference>
<gene>
    <name evidence="14" type="ORF">ODALV1_LOCUS19499</name>
</gene>
<dbReference type="EC" id="1.7.3.3" evidence="5 12"/>
<evidence type="ECO:0000256" key="10">
    <source>
        <dbReference type="ARBA" id="ARBA00031317"/>
    </source>
</evidence>
<evidence type="ECO:0000256" key="13">
    <source>
        <dbReference type="RuleBase" id="RU004455"/>
    </source>
</evidence>
<dbReference type="SUPFAM" id="SSF55620">
    <property type="entry name" value="Tetrahydrobiopterin biosynthesis enzymes-like"/>
    <property type="match status" value="2"/>
</dbReference>
<name>A0ABP1R732_9HEXA</name>
<comment type="caution">
    <text evidence="14">The sequence shown here is derived from an EMBL/GenBank/DDBJ whole genome shotgun (WGS) entry which is preliminary data.</text>
</comment>
<evidence type="ECO:0000256" key="5">
    <source>
        <dbReference type="ARBA" id="ARBA00012598"/>
    </source>
</evidence>
<dbReference type="PIRSF" id="PIRSF000241">
    <property type="entry name" value="Urate_oxidase"/>
    <property type="match status" value="1"/>
</dbReference>
<dbReference type="InterPro" id="IPR002042">
    <property type="entry name" value="Uricase"/>
</dbReference>
<evidence type="ECO:0000313" key="14">
    <source>
        <dbReference type="EMBL" id="CAL8121698.1"/>
    </source>
</evidence>
<evidence type="ECO:0000313" key="15">
    <source>
        <dbReference type="Proteomes" id="UP001642540"/>
    </source>
</evidence>
<reference evidence="14 15" key="1">
    <citation type="submission" date="2024-08" db="EMBL/GenBank/DDBJ databases">
        <authorList>
            <person name="Cucini C."/>
            <person name="Frati F."/>
        </authorList>
    </citation>
    <scope>NUCLEOTIDE SEQUENCE [LARGE SCALE GENOMIC DNA]</scope>
</reference>
<keyword evidence="7 12" id="KW-0659">Purine metabolism</keyword>
<comment type="subcellular location">
    <subcellularLocation>
        <location evidence="2 12">Peroxisome</location>
    </subcellularLocation>
</comment>
<evidence type="ECO:0000256" key="1">
    <source>
        <dbReference type="ARBA" id="ARBA00003860"/>
    </source>
</evidence>
<evidence type="ECO:0000256" key="11">
    <source>
        <dbReference type="ARBA" id="ARBA00048818"/>
    </source>
</evidence>